<comment type="caution">
    <text evidence="1">The sequence shown here is derived from an EMBL/GenBank/DDBJ whole genome shotgun (WGS) entry which is preliminary data.</text>
</comment>
<gene>
    <name evidence="1" type="primary">Cnig_chr_X.g25264</name>
    <name evidence="1" type="ORF">B9Z55_025264</name>
</gene>
<name>A0A2G5SXP9_9PELO</name>
<dbReference type="STRING" id="1611254.A0A2G5SXP9"/>
<evidence type="ECO:0000313" key="1">
    <source>
        <dbReference type="EMBL" id="PIC19884.1"/>
    </source>
</evidence>
<evidence type="ECO:0000313" key="2">
    <source>
        <dbReference type="Proteomes" id="UP000230233"/>
    </source>
</evidence>
<accession>A0A2G5SXP9</accession>
<dbReference type="Proteomes" id="UP000230233">
    <property type="component" value="Chromosome X"/>
</dbReference>
<keyword evidence="2" id="KW-1185">Reference proteome</keyword>
<proteinExistence type="predicted"/>
<dbReference type="AlphaFoldDB" id="A0A2G5SXP9"/>
<organism evidence="1 2">
    <name type="scientific">Caenorhabditis nigoni</name>
    <dbReference type="NCBI Taxonomy" id="1611254"/>
    <lineage>
        <taxon>Eukaryota</taxon>
        <taxon>Metazoa</taxon>
        <taxon>Ecdysozoa</taxon>
        <taxon>Nematoda</taxon>
        <taxon>Chromadorea</taxon>
        <taxon>Rhabditida</taxon>
        <taxon>Rhabditina</taxon>
        <taxon>Rhabditomorpha</taxon>
        <taxon>Rhabditoidea</taxon>
        <taxon>Rhabditidae</taxon>
        <taxon>Peloderinae</taxon>
        <taxon>Caenorhabditis</taxon>
    </lineage>
</organism>
<reference evidence="2" key="1">
    <citation type="submission" date="2017-10" db="EMBL/GenBank/DDBJ databases">
        <title>Rapid genome shrinkage in a self-fertile nematode reveals novel sperm competition proteins.</title>
        <authorList>
            <person name="Yin D."/>
            <person name="Schwarz E.M."/>
            <person name="Thomas C.G."/>
            <person name="Felde R.L."/>
            <person name="Korf I.F."/>
            <person name="Cutter A.D."/>
            <person name="Schartner C.M."/>
            <person name="Ralston E.J."/>
            <person name="Meyer B.J."/>
            <person name="Haag E.S."/>
        </authorList>
    </citation>
    <scope>NUCLEOTIDE SEQUENCE [LARGE SCALE GENOMIC DNA]</scope>
    <source>
        <strain evidence="2">JU1422</strain>
    </source>
</reference>
<dbReference type="EMBL" id="PDUG01000006">
    <property type="protein sequence ID" value="PIC19884.1"/>
    <property type="molecule type" value="Genomic_DNA"/>
</dbReference>
<sequence>MSKPTTSSAIFIRKKNSLLNFHRGYGAGKLAGQEMDSSCSKEILGKLIDILQEHLPHTKSFKMMYEVEKEEKKKKTAVENRPKRNVTMVFQIRSQVDQRRYQNSSAKEVSVVCVGDDDALNKRNYRIPTRRSSQSSSHP</sequence>
<protein>
    <submittedName>
        <fullName evidence="1">Uncharacterized protein</fullName>
    </submittedName>
</protein>